<name>V8P410_OPHHA</name>
<sequence>MFAQGMKRTCLENKQFHYKVNLNLTRDKTRIHQDRHTFTLVQRNGKYRLWTGPAPISSLPPESQLIGWLCAQGRTRTHSPGFYTDALTTALAPLICKCSEKGGREGGKEKEREREGGSEKEREREREEGRERKRNGEPESHPRRRD</sequence>
<proteinExistence type="predicted"/>
<feature type="region of interest" description="Disordered" evidence="1">
    <location>
        <begin position="99"/>
        <end position="146"/>
    </location>
</feature>
<evidence type="ECO:0000313" key="2">
    <source>
        <dbReference type="EMBL" id="ETE68607.1"/>
    </source>
</evidence>
<dbReference type="EMBL" id="AZIM01000978">
    <property type="protein sequence ID" value="ETE68607.1"/>
    <property type="molecule type" value="Genomic_DNA"/>
</dbReference>
<dbReference type="Proteomes" id="UP000018936">
    <property type="component" value="Unassembled WGS sequence"/>
</dbReference>
<reference evidence="2 3" key="1">
    <citation type="journal article" date="2013" name="Proc. Natl. Acad. Sci. U.S.A.">
        <title>The king cobra genome reveals dynamic gene evolution and adaptation in the snake venom system.</title>
        <authorList>
            <person name="Vonk F.J."/>
            <person name="Casewell N.R."/>
            <person name="Henkel C.V."/>
            <person name="Heimberg A.M."/>
            <person name="Jansen H.J."/>
            <person name="McCleary R.J."/>
            <person name="Kerkkamp H.M."/>
            <person name="Vos R.A."/>
            <person name="Guerreiro I."/>
            <person name="Calvete J.J."/>
            <person name="Wuster W."/>
            <person name="Woods A.E."/>
            <person name="Logan J.M."/>
            <person name="Harrison R.A."/>
            <person name="Castoe T.A."/>
            <person name="de Koning A.P."/>
            <person name="Pollock D.D."/>
            <person name="Yandell M."/>
            <person name="Calderon D."/>
            <person name="Renjifo C."/>
            <person name="Currier R.B."/>
            <person name="Salgado D."/>
            <person name="Pla D."/>
            <person name="Sanz L."/>
            <person name="Hyder A.S."/>
            <person name="Ribeiro J.M."/>
            <person name="Arntzen J.W."/>
            <person name="van den Thillart G.E."/>
            <person name="Boetzer M."/>
            <person name="Pirovano W."/>
            <person name="Dirks R.P."/>
            <person name="Spaink H.P."/>
            <person name="Duboule D."/>
            <person name="McGlinn E."/>
            <person name="Kini R.M."/>
            <person name="Richardson M.K."/>
        </authorList>
    </citation>
    <scope>NUCLEOTIDE SEQUENCE</scope>
    <source>
        <tissue evidence="2">Blood</tissue>
    </source>
</reference>
<comment type="caution">
    <text evidence="2">The sequence shown here is derived from an EMBL/GenBank/DDBJ whole genome shotgun (WGS) entry which is preliminary data.</text>
</comment>
<dbReference type="AlphaFoldDB" id="V8P410"/>
<feature type="non-terminal residue" evidence="2">
    <location>
        <position position="1"/>
    </location>
</feature>
<accession>V8P410</accession>
<organism evidence="2 3">
    <name type="scientific">Ophiophagus hannah</name>
    <name type="common">King cobra</name>
    <name type="synonym">Naja hannah</name>
    <dbReference type="NCBI Taxonomy" id="8665"/>
    <lineage>
        <taxon>Eukaryota</taxon>
        <taxon>Metazoa</taxon>
        <taxon>Chordata</taxon>
        <taxon>Craniata</taxon>
        <taxon>Vertebrata</taxon>
        <taxon>Euteleostomi</taxon>
        <taxon>Lepidosauria</taxon>
        <taxon>Squamata</taxon>
        <taxon>Bifurcata</taxon>
        <taxon>Unidentata</taxon>
        <taxon>Episquamata</taxon>
        <taxon>Toxicofera</taxon>
        <taxon>Serpentes</taxon>
        <taxon>Colubroidea</taxon>
        <taxon>Elapidae</taxon>
        <taxon>Elapinae</taxon>
        <taxon>Ophiophagus</taxon>
    </lineage>
</organism>
<evidence type="ECO:0000256" key="1">
    <source>
        <dbReference type="SAM" id="MobiDB-lite"/>
    </source>
</evidence>
<protein>
    <submittedName>
        <fullName evidence="2">Uncharacterized protein</fullName>
    </submittedName>
</protein>
<keyword evidence="3" id="KW-1185">Reference proteome</keyword>
<evidence type="ECO:0000313" key="3">
    <source>
        <dbReference type="Proteomes" id="UP000018936"/>
    </source>
</evidence>
<gene>
    <name evidence="2" type="ORF">L345_05595</name>
</gene>